<dbReference type="InterPro" id="IPR005312">
    <property type="entry name" value="DUF1759"/>
</dbReference>
<dbReference type="InterPro" id="IPR036397">
    <property type="entry name" value="RNaseH_sf"/>
</dbReference>
<proteinExistence type="predicted"/>
<dbReference type="InterPro" id="IPR040676">
    <property type="entry name" value="DUF5641"/>
</dbReference>
<protein>
    <recommendedName>
        <fullName evidence="3">Integrase catalytic domain-containing protein</fullName>
    </recommendedName>
</protein>
<dbReference type="InterPro" id="IPR043128">
    <property type="entry name" value="Rev_trsase/Diguanyl_cyclase"/>
</dbReference>
<evidence type="ECO:0000256" key="1">
    <source>
        <dbReference type="SAM" id="MobiDB-lite"/>
    </source>
</evidence>
<feature type="compositionally biased region" description="Low complexity" evidence="1">
    <location>
        <begin position="472"/>
        <end position="485"/>
    </location>
</feature>
<comment type="caution">
    <text evidence="4">The sequence shown here is derived from an EMBL/GenBank/DDBJ whole genome shotgun (WGS) entry which is preliminary data.</text>
</comment>
<dbReference type="PROSITE" id="PS50994">
    <property type="entry name" value="INTEGRASE"/>
    <property type="match status" value="1"/>
</dbReference>
<dbReference type="InterPro" id="IPR008042">
    <property type="entry name" value="Retrotrans_Pao"/>
</dbReference>
<evidence type="ECO:0000256" key="2">
    <source>
        <dbReference type="SAM" id="Phobius"/>
    </source>
</evidence>
<dbReference type="Gene3D" id="3.30.420.10">
    <property type="entry name" value="Ribonuclease H-like superfamily/Ribonuclease H"/>
    <property type="match status" value="1"/>
</dbReference>
<evidence type="ECO:0000313" key="5">
    <source>
        <dbReference type="Proteomes" id="UP001367676"/>
    </source>
</evidence>
<accession>A0AAN9TJV0</accession>
<feature type="region of interest" description="Disordered" evidence="1">
    <location>
        <begin position="457"/>
        <end position="509"/>
    </location>
</feature>
<feature type="transmembrane region" description="Helical" evidence="2">
    <location>
        <begin position="1999"/>
        <end position="2019"/>
    </location>
</feature>
<reference evidence="4 5" key="1">
    <citation type="submission" date="2024-03" db="EMBL/GenBank/DDBJ databases">
        <title>Adaptation during the transition from Ophiocordyceps entomopathogen to insect associate is accompanied by gene loss and intensified selection.</title>
        <authorList>
            <person name="Ward C.M."/>
            <person name="Onetto C.A."/>
            <person name="Borneman A.R."/>
        </authorList>
    </citation>
    <scope>NUCLEOTIDE SEQUENCE [LARGE SCALE GENOMIC DNA]</scope>
    <source>
        <strain evidence="4">AWRI1</strain>
        <tissue evidence="4">Single Adult Female</tissue>
    </source>
</reference>
<dbReference type="InterPro" id="IPR043502">
    <property type="entry name" value="DNA/RNA_pol_sf"/>
</dbReference>
<evidence type="ECO:0000313" key="4">
    <source>
        <dbReference type="EMBL" id="KAK7590288.1"/>
    </source>
</evidence>
<dbReference type="SUPFAM" id="SSF53098">
    <property type="entry name" value="Ribonuclease H-like"/>
    <property type="match status" value="1"/>
</dbReference>
<dbReference type="Pfam" id="PF05380">
    <property type="entry name" value="Peptidase_A17"/>
    <property type="match status" value="1"/>
</dbReference>
<feature type="region of interest" description="Disordered" evidence="1">
    <location>
        <begin position="102"/>
        <end position="121"/>
    </location>
</feature>
<keyword evidence="2" id="KW-1133">Transmembrane helix</keyword>
<feature type="compositionally biased region" description="Polar residues" evidence="1">
    <location>
        <begin position="10"/>
        <end position="35"/>
    </location>
</feature>
<dbReference type="Gene3D" id="3.10.10.10">
    <property type="entry name" value="HIV Type 1 Reverse Transcriptase, subunit A, domain 1"/>
    <property type="match status" value="1"/>
</dbReference>
<dbReference type="Pfam" id="PF03564">
    <property type="entry name" value="DUF1759"/>
    <property type="match status" value="1"/>
</dbReference>
<dbReference type="InterPro" id="IPR001584">
    <property type="entry name" value="Integrase_cat-core"/>
</dbReference>
<dbReference type="PANTHER" id="PTHR47331">
    <property type="entry name" value="PHD-TYPE DOMAIN-CONTAINING PROTEIN"/>
    <property type="match status" value="1"/>
</dbReference>
<feature type="compositionally biased region" description="Low complexity" evidence="1">
    <location>
        <begin position="111"/>
        <end position="121"/>
    </location>
</feature>
<sequence length="2061" mass="235481">MVAKIGTSKVEPSSPQSTEQTSGESDSLLGTISNTPPSPPQLSSASSTPIIPSDSAPSVCSAHESATANEAAVTLLCGGCATPLHIVVCEPLLCSACEQHQTAPEKNPQRSSTSTTPSTSTQSAQRRCTICSKPLEPKPQLCSACSSPKKTVQHQQQYLQQTKMEKLESAVNQLKAAMDEAEAYVDKAGKLADGINVHKEFLQSCVMDIDRIVATALKKKEAVESPPEVREAVNMIKRLTIAFLEQQHIEKQAADAQREKQLQMQSTEAKETQIVISKAPIPPLQIPIFNGNSIEYKNFITIFDDSVDKNPTLQPSQKLAYLQQYVAGDAKSLIGRIPIQDANYKVAREMLLENYGGEERNISSLFDRLRELKPVTDEPFELRDLHNESETIFRVLKEAGQDIDKNTYVYDELLKKYPFTFLVDVVDKEDMAFSEFREKSGRLIRLRVKLAQRTDNIPQKYRAQTSKPAEKSQQSSSVFSSKQSQPTPLMSAQVGEAANAEKQPFRRPLRSYDRPAPICSFCNDRHYPDECTKYSTIQQRIEILKDRCLQCFRKLHPETPCLRDRPCYFCQRTDHHRALCPSKFGNANRTIQLTALQTETGKKKTKPGKFLTLMAVIENPSNGHTREIRACIDPASDTTVLTQKVAEEMGIEILENIYSSPKGLGGTPLPATSNEEYQIKMHVLNGQPIHLQTRLTTAIAPDLRAPDVPEFRRKFPKHDNLVIPETGRGRGVELLIGTDMLTRIVTLQRSVYVNENNQLLSTRMGYLILQGADSEPEIDEDRVTLLIERDSEIKRMWDLDIIGLKYAEEKDSTFEERALNGFYRTIEFIQKRYQVRWPWRSFPPNLPNNFTLALGRLKSLHRKLTEKKELLSAYDRIIQEQIQEDIVEVVPAHERKTSKLTHYIPHHAVVDLEKTTPVRIVYDASSKLRGYDSLNDSILKGTKWTEDLVSSLLRFRKDRFAVTADIKRAFHQILIHPDERDVMRFLWVKDINAPLTEENIQVFRFKRMAFGVIASPFLLYAVLQYHFTNNPTEENKILAQEMYADNLVVSLPPNIDPLRFYQNTRESFNQMSMDMGKWATNDTRLKEKIPSELQMQEESPITLGLKWNTSTDQIAIKSCKTEHLKGRPRTKRIALKILASLFDPLGWALPVSVRARIFLRKLWDSGYKWDKPLETDLANEWTEIQNSINSATEIRLDRMYARNGPDLSSSIIQLHTFVDASAEAYAAVTYIRIISAEKQSISFVMARARLSPKNHLTIPRLELIAAVAGARLMEYVGGNLHLQQEHKTFLWSDSKCVIAWINTLKILPSVVLRQVQEIRSKQIDEIRYVPSQKNPADIGSRGSDYQTLTESMWIGGPEWLIKECDWPEHQPISETEEAVIDDRTIMLCEKREVKFEIEPMKAPFDMQIQRFSSLMPLLQKTAYRIWVLNTILCGPPENGLQRRDVKFINTETKIDYVAAKKLWIRWDQSQAFPQLRILNRKESTSFQSLKVFKDDDGIIRYLPRLENSQLPEETKTPILLAKKSHLTKLIVMDHHLKNMHAGTSYTLAAVRRSYHLPQGRREIFNILHSYCSCCKRHDARPYKAPPTAPLPSFRIQPTTTPFKNVGIDIFGPITIVSDIDKLKTEKRWVIIFTCLVVRAVHMEVIAKMETNEIISGIRRYVARRGAPKLILTDNAPQFKVLDGVLADLWKKVTQSTQGAKYFAESEIIWKFVPQYAPWMGGVYERLIQSIKNAFHRTYGEVKLTSIQLITATCEIEAIMNSRPITYVDREVNTRIITPNHFLRVQFPAVSIQTDESQHTRRPVVTAVRKHIVTQWKIAEERLDKYWRLWTDHYLLALRESSNTVGSKRPTLRQPKEGEVVLMVDPTTRRGFWRSAVIEKLIRSGDNEVRSAQIRVAGGNRMIRPVTKLAPFEIAEEYTKEDLPETVSPSSFRRPEDGVDEHQNDTDAPLIQLRYGGCEEICCNLRLFVVNTVSFSLFDNLTCEIADAGLIKQGLFEAPLPTVALMALPFPFLLTPYVFWRYDKLDGAGKRYVNRYTIFRPNHPHLKYFTHHVDRTKVAKPE</sequence>
<dbReference type="Gene3D" id="3.30.70.270">
    <property type="match status" value="1"/>
</dbReference>
<feature type="domain" description="Integrase catalytic" evidence="3">
    <location>
        <begin position="1597"/>
        <end position="1786"/>
    </location>
</feature>
<keyword evidence="2" id="KW-0472">Membrane</keyword>
<feature type="compositionally biased region" description="Polar residues" evidence="1">
    <location>
        <begin position="457"/>
        <end position="467"/>
    </location>
</feature>
<keyword evidence="5" id="KW-1185">Reference proteome</keyword>
<dbReference type="PANTHER" id="PTHR47331:SF5">
    <property type="entry name" value="RIBONUCLEASE H"/>
    <property type="match status" value="1"/>
</dbReference>
<feature type="region of interest" description="Disordered" evidence="1">
    <location>
        <begin position="1"/>
        <end position="59"/>
    </location>
</feature>
<dbReference type="InterPro" id="IPR012337">
    <property type="entry name" value="RNaseH-like_sf"/>
</dbReference>
<organism evidence="4 5">
    <name type="scientific">Parthenolecanium corni</name>
    <dbReference type="NCBI Taxonomy" id="536013"/>
    <lineage>
        <taxon>Eukaryota</taxon>
        <taxon>Metazoa</taxon>
        <taxon>Ecdysozoa</taxon>
        <taxon>Arthropoda</taxon>
        <taxon>Hexapoda</taxon>
        <taxon>Insecta</taxon>
        <taxon>Pterygota</taxon>
        <taxon>Neoptera</taxon>
        <taxon>Paraneoptera</taxon>
        <taxon>Hemiptera</taxon>
        <taxon>Sternorrhyncha</taxon>
        <taxon>Coccoidea</taxon>
        <taxon>Coccidae</taxon>
        <taxon>Parthenolecanium</taxon>
    </lineage>
</organism>
<dbReference type="Pfam" id="PF18701">
    <property type="entry name" value="DUF5641"/>
    <property type="match status" value="1"/>
</dbReference>
<dbReference type="SUPFAM" id="SSF56672">
    <property type="entry name" value="DNA/RNA polymerases"/>
    <property type="match status" value="1"/>
</dbReference>
<dbReference type="EMBL" id="JBBCAQ010000022">
    <property type="protein sequence ID" value="KAK7590288.1"/>
    <property type="molecule type" value="Genomic_DNA"/>
</dbReference>
<name>A0AAN9TJV0_9HEMI</name>
<keyword evidence="2" id="KW-0812">Transmembrane</keyword>
<gene>
    <name evidence="4" type="ORF">V9T40_001901</name>
</gene>
<dbReference type="GO" id="GO:0042575">
    <property type="term" value="C:DNA polymerase complex"/>
    <property type="evidence" value="ECO:0007669"/>
    <property type="project" value="UniProtKB-ARBA"/>
</dbReference>
<dbReference type="GO" id="GO:0071897">
    <property type="term" value="P:DNA biosynthetic process"/>
    <property type="evidence" value="ECO:0007669"/>
    <property type="project" value="UniProtKB-ARBA"/>
</dbReference>
<evidence type="ECO:0000259" key="3">
    <source>
        <dbReference type="PROSITE" id="PS50994"/>
    </source>
</evidence>
<dbReference type="Proteomes" id="UP001367676">
    <property type="component" value="Unassembled WGS sequence"/>
</dbReference>
<dbReference type="GO" id="GO:0003676">
    <property type="term" value="F:nucleic acid binding"/>
    <property type="evidence" value="ECO:0007669"/>
    <property type="project" value="InterPro"/>
</dbReference>
<dbReference type="GO" id="GO:0015074">
    <property type="term" value="P:DNA integration"/>
    <property type="evidence" value="ECO:0007669"/>
    <property type="project" value="InterPro"/>
</dbReference>